<evidence type="ECO:0008006" key="8">
    <source>
        <dbReference type="Google" id="ProtNLM"/>
    </source>
</evidence>
<evidence type="ECO:0000256" key="2">
    <source>
        <dbReference type="ARBA" id="ARBA00010991"/>
    </source>
</evidence>
<name>A0A137PAW8_CONC2</name>
<keyword evidence="7" id="KW-1185">Reference proteome</keyword>
<evidence type="ECO:0000256" key="1">
    <source>
        <dbReference type="ARBA" id="ARBA00004123"/>
    </source>
</evidence>
<dbReference type="PRINTS" id="PR01245">
    <property type="entry name" value="RAD1REC1"/>
</dbReference>
<dbReference type="OMA" id="VITVCKL"/>
<proteinExistence type="inferred from homology"/>
<evidence type="ECO:0000256" key="3">
    <source>
        <dbReference type="ARBA" id="ARBA00022763"/>
    </source>
</evidence>
<dbReference type="EMBL" id="KQ964459">
    <property type="protein sequence ID" value="KXN72153.1"/>
    <property type="molecule type" value="Genomic_DNA"/>
</dbReference>
<gene>
    <name evidence="6" type="ORF">CONCODRAFT_77946</name>
</gene>
<dbReference type="SUPFAM" id="SSF55979">
    <property type="entry name" value="DNA clamp"/>
    <property type="match status" value="1"/>
</dbReference>
<dbReference type="GO" id="GO:0006281">
    <property type="term" value="P:DNA repair"/>
    <property type="evidence" value="ECO:0007669"/>
    <property type="project" value="UniProtKB-KW"/>
</dbReference>
<keyword evidence="3" id="KW-0227">DNA damage</keyword>
<dbReference type="OrthoDB" id="337581at2759"/>
<keyword evidence="5" id="KW-0539">Nucleus</keyword>
<reference evidence="6 7" key="1">
    <citation type="journal article" date="2015" name="Genome Biol. Evol.">
        <title>Phylogenomic analyses indicate that early fungi evolved digesting cell walls of algal ancestors of land plants.</title>
        <authorList>
            <person name="Chang Y."/>
            <person name="Wang S."/>
            <person name="Sekimoto S."/>
            <person name="Aerts A.L."/>
            <person name="Choi C."/>
            <person name="Clum A."/>
            <person name="LaButti K.M."/>
            <person name="Lindquist E.A."/>
            <person name="Yee Ngan C."/>
            <person name="Ohm R.A."/>
            <person name="Salamov A.A."/>
            <person name="Grigoriev I.V."/>
            <person name="Spatafora J.W."/>
            <person name="Berbee M.L."/>
        </authorList>
    </citation>
    <scope>NUCLEOTIDE SEQUENCE [LARGE SCALE GENOMIC DNA]</scope>
    <source>
        <strain evidence="6 7">NRRL 28638</strain>
    </source>
</reference>
<dbReference type="PANTHER" id="PTHR10870">
    <property type="entry name" value="CELL CYCLE CHECKPOINT PROTEIN RAD1"/>
    <property type="match status" value="1"/>
</dbReference>
<dbReference type="InterPro" id="IPR003021">
    <property type="entry name" value="Rad1_Rec1_Rad17"/>
</dbReference>
<dbReference type="Gene3D" id="3.70.10.10">
    <property type="match status" value="1"/>
</dbReference>
<protein>
    <recommendedName>
        <fullName evidence="8">Rad1-domain-containing protein</fullName>
    </recommendedName>
</protein>
<comment type="subcellular location">
    <subcellularLocation>
        <location evidence="1">Nucleus</location>
    </subcellularLocation>
</comment>
<dbReference type="STRING" id="796925.A0A137PAW8"/>
<dbReference type="GO" id="GO:0030896">
    <property type="term" value="C:checkpoint clamp complex"/>
    <property type="evidence" value="ECO:0007669"/>
    <property type="project" value="TreeGrafter"/>
</dbReference>
<comment type="similarity">
    <text evidence="2">Belongs to the rad1 family.</text>
</comment>
<dbReference type="AlphaFoldDB" id="A0A137PAW8"/>
<keyword evidence="4" id="KW-0234">DNA repair</keyword>
<sequence length="338" mass="38226">MHRRSNNKTYETQFNPILRARVSNLKPLLTLLRGVHFKEKANFAISEDGISVIIEESKCFQGHSVLKKNLFDVYDFFPERDRFQHLHQNDFLSHNPPLKPSISFAINLDTLVQCIMLYSGGPRATYSSNSVAFGTNDQVVTRTDPSNTFPLNTSLGTQTYLTGNRASVEFIYGSELDPKLIVIIEEDGVVSRCALPTFEIEYFEPLTINKDILASRINIDSDLFKKSLQSLDNTGSYITLNIELENPQFKLHTSGSTGYSQINMNVGTALEVTCIDGRSKSYSYKFHQFLYLIKALSLCEVTKINLEITGLLQIQALMFSQASNSLVEFYFIPESEVH</sequence>
<evidence type="ECO:0000256" key="4">
    <source>
        <dbReference type="ARBA" id="ARBA00023204"/>
    </source>
</evidence>
<dbReference type="GO" id="GO:0000077">
    <property type="term" value="P:DNA damage checkpoint signaling"/>
    <property type="evidence" value="ECO:0007669"/>
    <property type="project" value="InterPro"/>
</dbReference>
<evidence type="ECO:0000256" key="5">
    <source>
        <dbReference type="ARBA" id="ARBA00023242"/>
    </source>
</evidence>
<evidence type="ECO:0000313" key="6">
    <source>
        <dbReference type="EMBL" id="KXN72153.1"/>
    </source>
</evidence>
<dbReference type="Pfam" id="PF02144">
    <property type="entry name" value="Rad1"/>
    <property type="match status" value="1"/>
</dbReference>
<dbReference type="InterPro" id="IPR046938">
    <property type="entry name" value="DNA_clamp_sf"/>
</dbReference>
<dbReference type="Proteomes" id="UP000070444">
    <property type="component" value="Unassembled WGS sequence"/>
</dbReference>
<evidence type="ECO:0000313" key="7">
    <source>
        <dbReference type="Proteomes" id="UP000070444"/>
    </source>
</evidence>
<dbReference type="PANTHER" id="PTHR10870:SF0">
    <property type="entry name" value="CELL CYCLE CHECKPOINT PROTEIN RAD1"/>
    <property type="match status" value="1"/>
</dbReference>
<organism evidence="6 7">
    <name type="scientific">Conidiobolus coronatus (strain ATCC 28846 / CBS 209.66 / NRRL 28638)</name>
    <name type="common">Delacroixia coronata</name>
    <dbReference type="NCBI Taxonomy" id="796925"/>
    <lineage>
        <taxon>Eukaryota</taxon>
        <taxon>Fungi</taxon>
        <taxon>Fungi incertae sedis</taxon>
        <taxon>Zoopagomycota</taxon>
        <taxon>Entomophthoromycotina</taxon>
        <taxon>Entomophthoromycetes</taxon>
        <taxon>Entomophthorales</taxon>
        <taxon>Ancylistaceae</taxon>
        <taxon>Conidiobolus</taxon>
    </lineage>
</organism>
<accession>A0A137PAW8</accession>